<name>A0A9J6RM23_9GAMM</name>
<dbReference type="RefSeq" id="WP_258331654.1">
    <property type="nucleotide sequence ID" value="NZ_JAPTGG010000007.1"/>
</dbReference>
<evidence type="ECO:0000313" key="2">
    <source>
        <dbReference type="Proteomes" id="UP001069090"/>
    </source>
</evidence>
<dbReference type="EMBL" id="JAPTGG010000007">
    <property type="protein sequence ID" value="MCZ0865508.1"/>
    <property type="molecule type" value="Genomic_DNA"/>
</dbReference>
<dbReference type="AlphaFoldDB" id="A0A9J6RM23"/>
<gene>
    <name evidence="1" type="ORF">O0V09_09870</name>
</gene>
<keyword evidence="2" id="KW-1185">Reference proteome</keyword>
<organism evidence="1 2">
    <name type="scientific">Dasania phycosphaerae</name>
    <dbReference type="NCBI Taxonomy" id="2950436"/>
    <lineage>
        <taxon>Bacteria</taxon>
        <taxon>Pseudomonadati</taxon>
        <taxon>Pseudomonadota</taxon>
        <taxon>Gammaproteobacteria</taxon>
        <taxon>Cellvibrionales</taxon>
        <taxon>Spongiibacteraceae</taxon>
        <taxon>Dasania</taxon>
    </lineage>
</organism>
<dbReference type="Proteomes" id="UP001069090">
    <property type="component" value="Unassembled WGS sequence"/>
</dbReference>
<sequence>MPPISNVVELERFRSPNPAMTEQEQIDEIGASAFLLLRDRAEAHNLSVKKVIAEHMLGLAMVIESVEGADVVRQLLADIENKLTR</sequence>
<reference evidence="1 2" key="1">
    <citation type="submission" date="2022-12" db="EMBL/GenBank/DDBJ databases">
        <title>Dasania phycosphaerae sp. nov., isolated from particulate material of the south coast of Korea.</title>
        <authorList>
            <person name="Jiang Y."/>
        </authorList>
    </citation>
    <scope>NUCLEOTIDE SEQUENCE [LARGE SCALE GENOMIC DNA]</scope>
    <source>
        <strain evidence="1 2">GY-19</strain>
    </source>
</reference>
<proteinExistence type="predicted"/>
<protein>
    <submittedName>
        <fullName evidence="1">Uncharacterized protein</fullName>
    </submittedName>
</protein>
<accession>A0A9J6RM23</accession>
<evidence type="ECO:0000313" key="1">
    <source>
        <dbReference type="EMBL" id="MCZ0865508.1"/>
    </source>
</evidence>
<comment type="caution">
    <text evidence="1">The sequence shown here is derived from an EMBL/GenBank/DDBJ whole genome shotgun (WGS) entry which is preliminary data.</text>
</comment>